<organism evidence="9 10">
    <name type="scientific">Chionoecetes opilio</name>
    <name type="common">Atlantic snow crab</name>
    <name type="synonym">Cancer opilio</name>
    <dbReference type="NCBI Taxonomy" id="41210"/>
    <lineage>
        <taxon>Eukaryota</taxon>
        <taxon>Metazoa</taxon>
        <taxon>Ecdysozoa</taxon>
        <taxon>Arthropoda</taxon>
        <taxon>Crustacea</taxon>
        <taxon>Multicrustacea</taxon>
        <taxon>Malacostraca</taxon>
        <taxon>Eumalacostraca</taxon>
        <taxon>Eucarida</taxon>
        <taxon>Decapoda</taxon>
        <taxon>Pleocyemata</taxon>
        <taxon>Brachyura</taxon>
        <taxon>Eubrachyura</taxon>
        <taxon>Majoidea</taxon>
        <taxon>Majidae</taxon>
        <taxon>Chionoecetes</taxon>
    </lineage>
</organism>
<dbReference type="GO" id="GO:0004385">
    <property type="term" value="F:GMP kinase activity"/>
    <property type="evidence" value="ECO:0007669"/>
    <property type="project" value="UniProtKB-EC"/>
</dbReference>
<gene>
    <name evidence="9" type="primary">Guk1</name>
    <name evidence="9" type="ORF">GWK47_050808</name>
</gene>
<accession>A0A8J4YAJ2</accession>
<dbReference type="GO" id="GO:0005829">
    <property type="term" value="C:cytosol"/>
    <property type="evidence" value="ECO:0007669"/>
    <property type="project" value="TreeGrafter"/>
</dbReference>
<dbReference type="CDD" id="cd00071">
    <property type="entry name" value="GMPK"/>
    <property type="match status" value="1"/>
</dbReference>
<evidence type="ECO:0000313" key="10">
    <source>
        <dbReference type="Proteomes" id="UP000770661"/>
    </source>
</evidence>
<keyword evidence="7" id="KW-0175">Coiled coil</keyword>
<keyword evidence="10" id="KW-1185">Reference proteome</keyword>
<protein>
    <recommendedName>
        <fullName evidence="2">guanylate kinase</fullName>
        <ecNumber evidence="2">2.7.4.8</ecNumber>
    </recommendedName>
</protein>
<evidence type="ECO:0000256" key="2">
    <source>
        <dbReference type="ARBA" id="ARBA00012961"/>
    </source>
</evidence>
<keyword evidence="3" id="KW-0808">Transferase</keyword>
<dbReference type="PANTHER" id="PTHR23117">
    <property type="entry name" value="GUANYLATE KINASE-RELATED"/>
    <property type="match status" value="1"/>
</dbReference>
<dbReference type="InterPro" id="IPR008145">
    <property type="entry name" value="GK/Ca_channel_bsu"/>
</dbReference>
<comment type="similarity">
    <text evidence="1">Belongs to the guanylate kinase family.</text>
</comment>
<dbReference type="InterPro" id="IPR020590">
    <property type="entry name" value="Guanylate_kinase_CS"/>
</dbReference>
<proteinExistence type="inferred from homology"/>
<comment type="caution">
    <text evidence="9">The sequence shown here is derived from an EMBL/GenBank/DDBJ whole genome shotgun (WGS) entry which is preliminary data.</text>
</comment>
<evidence type="ECO:0000256" key="7">
    <source>
        <dbReference type="SAM" id="Coils"/>
    </source>
</evidence>
<evidence type="ECO:0000256" key="6">
    <source>
        <dbReference type="ARBA" id="ARBA00022840"/>
    </source>
</evidence>
<reference evidence="9" key="1">
    <citation type="submission" date="2020-07" db="EMBL/GenBank/DDBJ databases">
        <title>The High-quality genome of the commercially important snow crab, Chionoecetes opilio.</title>
        <authorList>
            <person name="Jeong J.-H."/>
            <person name="Ryu S."/>
        </authorList>
    </citation>
    <scope>NUCLEOTIDE SEQUENCE</scope>
    <source>
        <strain evidence="9">MADBK_172401_WGS</strain>
        <tissue evidence="9">Digestive gland</tissue>
    </source>
</reference>
<evidence type="ECO:0000259" key="8">
    <source>
        <dbReference type="PROSITE" id="PS50052"/>
    </source>
</evidence>
<keyword evidence="6" id="KW-0067">ATP-binding</keyword>
<dbReference type="SUPFAM" id="SSF52540">
    <property type="entry name" value="P-loop containing nucleoside triphosphate hydrolases"/>
    <property type="match status" value="1"/>
</dbReference>
<dbReference type="Proteomes" id="UP000770661">
    <property type="component" value="Unassembled WGS sequence"/>
</dbReference>
<dbReference type="PROSITE" id="PS00856">
    <property type="entry name" value="GUANYLATE_KINASE_1"/>
    <property type="match status" value="1"/>
</dbReference>
<dbReference type="FunFam" id="3.30.63.10:FF:000002">
    <property type="entry name" value="Guanylate kinase 1"/>
    <property type="match status" value="1"/>
</dbReference>
<dbReference type="OrthoDB" id="6334211at2759"/>
<evidence type="ECO:0000256" key="5">
    <source>
        <dbReference type="ARBA" id="ARBA00022777"/>
    </source>
</evidence>
<dbReference type="Gene3D" id="3.30.63.10">
    <property type="entry name" value="Guanylate Kinase phosphate binding domain"/>
    <property type="match status" value="1"/>
</dbReference>
<dbReference type="PROSITE" id="PS50052">
    <property type="entry name" value="GUANYLATE_KINASE_2"/>
    <property type="match status" value="1"/>
</dbReference>
<feature type="coiled-coil region" evidence="7">
    <location>
        <begin position="130"/>
        <end position="157"/>
    </location>
</feature>
<name>A0A8J4YAJ2_CHIOP</name>
<dbReference type="Pfam" id="PF00625">
    <property type="entry name" value="Guanylate_kin"/>
    <property type="match status" value="1"/>
</dbReference>
<dbReference type="SMART" id="SM00072">
    <property type="entry name" value="GuKc"/>
    <property type="match status" value="1"/>
</dbReference>
<dbReference type="NCBIfam" id="TIGR03263">
    <property type="entry name" value="guanyl_kin"/>
    <property type="match status" value="1"/>
</dbReference>
<evidence type="ECO:0000256" key="1">
    <source>
        <dbReference type="ARBA" id="ARBA00005790"/>
    </source>
</evidence>
<keyword evidence="5 9" id="KW-0418">Kinase</keyword>
<dbReference type="Gene3D" id="3.40.50.300">
    <property type="entry name" value="P-loop containing nucleotide triphosphate hydrolases"/>
    <property type="match status" value="1"/>
</dbReference>
<dbReference type="EC" id="2.7.4.8" evidence="2"/>
<evidence type="ECO:0000313" key="9">
    <source>
        <dbReference type="EMBL" id="KAG0719304.1"/>
    </source>
</evidence>
<dbReference type="FunFam" id="3.40.50.300:FF:000776">
    <property type="entry name" value="Guanylate kinase 2"/>
    <property type="match status" value="1"/>
</dbReference>
<dbReference type="InterPro" id="IPR008144">
    <property type="entry name" value="Guanylate_kin-like_dom"/>
</dbReference>
<dbReference type="PANTHER" id="PTHR23117:SF13">
    <property type="entry name" value="GUANYLATE KINASE"/>
    <property type="match status" value="1"/>
</dbReference>
<keyword evidence="4" id="KW-0547">Nucleotide-binding</keyword>
<evidence type="ECO:0000256" key="4">
    <source>
        <dbReference type="ARBA" id="ARBA00022741"/>
    </source>
</evidence>
<dbReference type="AlphaFoldDB" id="A0A8J4YAJ2"/>
<feature type="domain" description="Guanylate kinase-like" evidence="8">
    <location>
        <begin position="3"/>
        <end position="181"/>
    </location>
</feature>
<evidence type="ECO:0000256" key="3">
    <source>
        <dbReference type="ARBA" id="ARBA00022679"/>
    </source>
</evidence>
<dbReference type="GO" id="GO:0005524">
    <property type="term" value="F:ATP binding"/>
    <property type="evidence" value="ECO:0007669"/>
    <property type="project" value="UniProtKB-KW"/>
</dbReference>
<dbReference type="EMBL" id="JACEEZ010014762">
    <property type="protein sequence ID" value="KAG0719304.1"/>
    <property type="molecule type" value="Genomic_DNA"/>
</dbReference>
<dbReference type="InterPro" id="IPR017665">
    <property type="entry name" value="Guanylate_kinase"/>
</dbReference>
<dbReference type="InterPro" id="IPR027417">
    <property type="entry name" value="P-loop_NTPase"/>
</dbReference>
<sequence length="194" mass="22142">MLPRPLVLCGPSGVGKSTLMKKLFEDFGPYLGFSVSHTTRSPRKGEEHGKHYYFVTLEEMQKAIDNNEFIEHANFSGNLYGTSRKAVNDVMDNGKICILDIDLQGVHQVKETDLQARIIHAHQHLRGRLLARGTETEESLKRRLDTAEKEMAYGKEESNFDKVIINDDLEHAYQDLREFVQPVVQQVQKGNKTE</sequence>